<dbReference type="InterPro" id="IPR005467">
    <property type="entry name" value="His_kinase_dom"/>
</dbReference>
<dbReference type="RefSeq" id="WP_093973392.1">
    <property type="nucleotide sequence ID" value="NZ_FXXQ01000004.1"/>
</dbReference>
<comment type="subcellular location">
    <subcellularLocation>
        <location evidence="2">Membrane</location>
    </subcellularLocation>
</comment>
<feature type="domain" description="HAMP" evidence="13">
    <location>
        <begin position="188"/>
        <end position="239"/>
    </location>
</feature>
<evidence type="ECO:0000256" key="4">
    <source>
        <dbReference type="ARBA" id="ARBA00022553"/>
    </source>
</evidence>
<evidence type="ECO:0000256" key="6">
    <source>
        <dbReference type="ARBA" id="ARBA00022692"/>
    </source>
</evidence>
<dbReference type="OrthoDB" id="913606at2"/>
<organism evidence="14 15">
    <name type="scientific">Boseongicola aestuarii</name>
    <dbReference type="NCBI Taxonomy" id="1470561"/>
    <lineage>
        <taxon>Bacteria</taxon>
        <taxon>Pseudomonadati</taxon>
        <taxon>Pseudomonadota</taxon>
        <taxon>Alphaproteobacteria</taxon>
        <taxon>Rhodobacterales</taxon>
        <taxon>Paracoccaceae</taxon>
        <taxon>Boseongicola</taxon>
    </lineage>
</organism>
<dbReference type="InterPro" id="IPR036097">
    <property type="entry name" value="HisK_dim/P_sf"/>
</dbReference>
<accession>A0A238IZH9</accession>
<keyword evidence="6 11" id="KW-0812">Transmembrane</keyword>
<dbReference type="PROSITE" id="PS50885">
    <property type="entry name" value="HAMP"/>
    <property type="match status" value="1"/>
</dbReference>
<dbReference type="InterPro" id="IPR003594">
    <property type="entry name" value="HATPase_dom"/>
</dbReference>
<dbReference type="PROSITE" id="PS50109">
    <property type="entry name" value="HIS_KIN"/>
    <property type="match status" value="1"/>
</dbReference>
<keyword evidence="10 11" id="KW-0472">Membrane</keyword>
<evidence type="ECO:0000256" key="7">
    <source>
        <dbReference type="ARBA" id="ARBA00022777"/>
    </source>
</evidence>
<dbReference type="InterPro" id="IPR050428">
    <property type="entry name" value="TCS_sensor_his_kinase"/>
</dbReference>
<evidence type="ECO:0000259" key="12">
    <source>
        <dbReference type="PROSITE" id="PS50109"/>
    </source>
</evidence>
<dbReference type="InterPro" id="IPR036890">
    <property type="entry name" value="HATPase_C_sf"/>
</dbReference>
<reference evidence="14 15" key="1">
    <citation type="submission" date="2017-05" db="EMBL/GenBank/DDBJ databases">
        <authorList>
            <person name="Song R."/>
            <person name="Chenine A.L."/>
            <person name="Ruprecht R.M."/>
        </authorList>
    </citation>
    <scope>NUCLEOTIDE SEQUENCE [LARGE SCALE GENOMIC DNA]</scope>
    <source>
        <strain evidence="14 15">CECT 8489</strain>
    </source>
</reference>
<feature type="transmembrane region" description="Helical" evidence="11">
    <location>
        <begin position="164"/>
        <end position="187"/>
    </location>
</feature>
<keyword evidence="7" id="KW-0418">Kinase</keyword>
<evidence type="ECO:0000256" key="5">
    <source>
        <dbReference type="ARBA" id="ARBA00022679"/>
    </source>
</evidence>
<keyword evidence="15" id="KW-1185">Reference proteome</keyword>
<dbReference type="InterPro" id="IPR004358">
    <property type="entry name" value="Sig_transdc_His_kin-like_C"/>
</dbReference>
<keyword evidence="8 11" id="KW-1133">Transmembrane helix</keyword>
<dbReference type="PANTHER" id="PTHR45436">
    <property type="entry name" value="SENSOR HISTIDINE KINASE YKOH"/>
    <property type="match status" value="1"/>
</dbReference>
<evidence type="ECO:0000313" key="15">
    <source>
        <dbReference type="Proteomes" id="UP000201838"/>
    </source>
</evidence>
<feature type="domain" description="Histidine kinase" evidence="12">
    <location>
        <begin position="247"/>
        <end position="460"/>
    </location>
</feature>
<dbReference type="CDD" id="cd00082">
    <property type="entry name" value="HisKA"/>
    <property type="match status" value="1"/>
</dbReference>
<evidence type="ECO:0000256" key="3">
    <source>
        <dbReference type="ARBA" id="ARBA00012438"/>
    </source>
</evidence>
<dbReference type="Pfam" id="PF08521">
    <property type="entry name" value="2CSK_N"/>
    <property type="match status" value="1"/>
</dbReference>
<evidence type="ECO:0000256" key="11">
    <source>
        <dbReference type="SAM" id="Phobius"/>
    </source>
</evidence>
<keyword evidence="4" id="KW-0597">Phosphoprotein</keyword>
<dbReference type="Pfam" id="PF02518">
    <property type="entry name" value="HATPase_c"/>
    <property type="match status" value="1"/>
</dbReference>
<dbReference type="Gene3D" id="6.10.340.10">
    <property type="match status" value="1"/>
</dbReference>
<dbReference type="Gene3D" id="3.30.565.10">
    <property type="entry name" value="Histidine kinase-like ATPase, C-terminal domain"/>
    <property type="match status" value="1"/>
</dbReference>
<dbReference type="EMBL" id="FXXQ01000004">
    <property type="protein sequence ID" value="SMX23402.1"/>
    <property type="molecule type" value="Genomic_DNA"/>
</dbReference>
<evidence type="ECO:0000256" key="2">
    <source>
        <dbReference type="ARBA" id="ARBA00004370"/>
    </source>
</evidence>
<evidence type="ECO:0000256" key="9">
    <source>
        <dbReference type="ARBA" id="ARBA00023012"/>
    </source>
</evidence>
<gene>
    <name evidence="14" type="primary">qseC</name>
    <name evidence="14" type="ORF">BOA8489_01509</name>
</gene>
<sequence>MTFPPLTRSIRTRLFLQLAAISALLSVALFLVVRGLAETAAEATQDGILSASATSIADALRSEDGEITLDLPYSALSMLGTTNDDRVFYKVEVNGETLTGYDDLPAPTDAPTISRNTFATFDYRGDEVRMVSASRTVSAGGVPSNVLISVAQTRLGLAAISQRISAIATGVGLVFFLVATALSLLAARSALRPLKELTAAVTRRGPADLRPLAIQPPTELEPFVSALNTFIARLRASLLRSEDLIAEAAHRVRTPLATVRAKAEVTHRKLNKPEHRQTMREMIRAIDESSRSAGQLLDHAMVTFRTDSLATESIDMGELVRETVARLEPAADLKDATIRCTIPKQPPHFTGDRILLQSAIQNILDNAIKYSPDDSDIAVTLTAVDTLRLDVSDQGRGFGDTDTNTLKARFSRGANVDDIVGSGLGLTIADEVARAHGGTLAITRNEGAKGACVSLVFPLQ</sequence>
<dbReference type="InterPro" id="IPR003661">
    <property type="entry name" value="HisK_dim/P_dom"/>
</dbReference>
<evidence type="ECO:0000256" key="10">
    <source>
        <dbReference type="ARBA" id="ARBA00023136"/>
    </source>
</evidence>
<dbReference type="SUPFAM" id="SSF55874">
    <property type="entry name" value="ATPase domain of HSP90 chaperone/DNA topoisomerase II/histidine kinase"/>
    <property type="match status" value="1"/>
</dbReference>
<dbReference type="Gene3D" id="1.10.287.130">
    <property type="match status" value="1"/>
</dbReference>
<keyword evidence="9" id="KW-0902">Two-component regulatory system</keyword>
<comment type="catalytic activity">
    <reaction evidence="1">
        <text>ATP + protein L-histidine = ADP + protein N-phospho-L-histidine.</text>
        <dbReference type="EC" id="2.7.13.3"/>
    </reaction>
</comment>
<dbReference type="CDD" id="cd00075">
    <property type="entry name" value="HATPase"/>
    <property type="match status" value="1"/>
</dbReference>
<dbReference type="SMART" id="SM00387">
    <property type="entry name" value="HATPase_c"/>
    <property type="match status" value="1"/>
</dbReference>
<name>A0A238IZH9_9RHOB</name>
<dbReference type="PRINTS" id="PR00344">
    <property type="entry name" value="BCTRLSENSOR"/>
</dbReference>
<dbReference type="GO" id="GO:0000155">
    <property type="term" value="F:phosphorelay sensor kinase activity"/>
    <property type="evidence" value="ECO:0007669"/>
    <property type="project" value="InterPro"/>
</dbReference>
<protein>
    <recommendedName>
        <fullName evidence="3">histidine kinase</fullName>
        <ecNumber evidence="3">2.7.13.3</ecNumber>
    </recommendedName>
</protein>
<proteinExistence type="predicted"/>
<dbReference type="GO" id="GO:0005886">
    <property type="term" value="C:plasma membrane"/>
    <property type="evidence" value="ECO:0007669"/>
    <property type="project" value="TreeGrafter"/>
</dbReference>
<dbReference type="EC" id="2.7.13.3" evidence="3"/>
<dbReference type="Proteomes" id="UP000201838">
    <property type="component" value="Unassembled WGS sequence"/>
</dbReference>
<dbReference type="InterPro" id="IPR013727">
    <property type="entry name" value="2CSK_N"/>
</dbReference>
<dbReference type="InterPro" id="IPR003660">
    <property type="entry name" value="HAMP_dom"/>
</dbReference>
<dbReference type="AlphaFoldDB" id="A0A238IZH9"/>
<evidence type="ECO:0000313" key="14">
    <source>
        <dbReference type="EMBL" id="SMX23402.1"/>
    </source>
</evidence>
<evidence type="ECO:0000256" key="1">
    <source>
        <dbReference type="ARBA" id="ARBA00000085"/>
    </source>
</evidence>
<dbReference type="PANTHER" id="PTHR45436:SF1">
    <property type="entry name" value="SENSOR PROTEIN QSEC"/>
    <property type="match status" value="1"/>
</dbReference>
<evidence type="ECO:0000259" key="13">
    <source>
        <dbReference type="PROSITE" id="PS50885"/>
    </source>
</evidence>
<keyword evidence="5 14" id="KW-0808">Transferase</keyword>
<dbReference type="SUPFAM" id="SSF47384">
    <property type="entry name" value="Homodimeric domain of signal transducing histidine kinase"/>
    <property type="match status" value="1"/>
</dbReference>
<evidence type="ECO:0000256" key="8">
    <source>
        <dbReference type="ARBA" id="ARBA00022989"/>
    </source>
</evidence>